<organism evidence="3 4">
    <name type="scientific">Paraburkholderia bengalensis</name>
    <dbReference type="NCBI Taxonomy" id="2747562"/>
    <lineage>
        <taxon>Bacteria</taxon>
        <taxon>Pseudomonadati</taxon>
        <taxon>Pseudomonadota</taxon>
        <taxon>Betaproteobacteria</taxon>
        <taxon>Burkholderiales</taxon>
        <taxon>Burkholderiaceae</taxon>
        <taxon>Paraburkholderia</taxon>
    </lineage>
</organism>
<evidence type="ECO:0000313" key="3">
    <source>
        <dbReference type="EMBL" id="MEI5999464.1"/>
    </source>
</evidence>
<feature type="region of interest" description="Disordered" evidence="1">
    <location>
        <begin position="21"/>
        <end position="49"/>
    </location>
</feature>
<sequence>MTNAALSALIERVKAEAATRAPAQDAFMQPVSRPSDLPDGRTSRERGQKSVATGVGIERFLVGDDDAFIDEAYRCLLGREADDSGRHNYRKQLAGGVSRLSIAAKLRLSGEGRNRAVNMVGLKPAMALTALDRALRRMRLGFISRAAIACIERRALKRALPLEYRRALEAMEARLAECEEDMKLVVEAARRSAPEWALVSQEAIDRYYLAFEDANRGTQESITAKLGVYNDWLGTRVPGRRGLQHAIVDIGCGRGEWLAFVCAKRFDAVGVDANPVMVDLCKSRGFDVQCMDALGYLRTLPAKSVGAVTGFHIIEHLPFDYLYALVAECNRVLVDGGSVLFETPNPENVLVGSHTFYHDFTHRNPVTPSAITFLLQYHGFDDIDIIRSSPYPEEAKVPGNDPLTERVNGHLCGPQDFAVTGRKARPAGALV</sequence>
<dbReference type="InterPro" id="IPR025282">
    <property type="entry name" value="DUF4214"/>
</dbReference>
<name>A0ABU8IVH0_9BURK</name>
<evidence type="ECO:0000259" key="2">
    <source>
        <dbReference type="Pfam" id="PF13946"/>
    </source>
</evidence>
<accession>A0ABU8IVH0</accession>
<keyword evidence="3" id="KW-0489">Methyltransferase</keyword>
<dbReference type="Proteomes" id="UP001386437">
    <property type="component" value="Unassembled WGS sequence"/>
</dbReference>
<dbReference type="PANTHER" id="PTHR43591:SF24">
    <property type="entry name" value="2-METHOXY-6-POLYPRENYL-1,4-BENZOQUINOL METHYLASE, MITOCHONDRIAL"/>
    <property type="match status" value="1"/>
</dbReference>
<proteinExistence type="predicted"/>
<feature type="domain" description="DUF4214" evidence="2">
    <location>
        <begin position="64"/>
        <end position="112"/>
    </location>
</feature>
<dbReference type="PANTHER" id="PTHR43591">
    <property type="entry name" value="METHYLTRANSFERASE"/>
    <property type="match status" value="1"/>
</dbReference>
<dbReference type="Pfam" id="PF13489">
    <property type="entry name" value="Methyltransf_23"/>
    <property type="match status" value="1"/>
</dbReference>
<keyword evidence="4" id="KW-1185">Reference proteome</keyword>
<protein>
    <submittedName>
        <fullName evidence="3">Methyltransferase domain-containing protein</fullName>
    </submittedName>
</protein>
<dbReference type="Gene3D" id="3.40.50.150">
    <property type="entry name" value="Vaccinia Virus protein VP39"/>
    <property type="match status" value="1"/>
</dbReference>
<dbReference type="SUPFAM" id="SSF53335">
    <property type="entry name" value="S-adenosyl-L-methionine-dependent methyltransferases"/>
    <property type="match status" value="1"/>
</dbReference>
<dbReference type="Pfam" id="PF13946">
    <property type="entry name" value="DUF4214"/>
    <property type="match status" value="1"/>
</dbReference>
<dbReference type="GO" id="GO:0032259">
    <property type="term" value="P:methylation"/>
    <property type="evidence" value="ECO:0007669"/>
    <property type="project" value="UniProtKB-KW"/>
</dbReference>
<gene>
    <name evidence="3" type="ORF">H3V53_20300</name>
</gene>
<evidence type="ECO:0000256" key="1">
    <source>
        <dbReference type="SAM" id="MobiDB-lite"/>
    </source>
</evidence>
<evidence type="ECO:0000313" key="4">
    <source>
        <dbReference type="Proteomes" id="UP001386437"/>
    </source>
</evidence>
<reference evidence="3 4" key="1">
    <citation type="journal article" date="2022" name="Arch. Microbiol.">
        <title>Paraburkholderia bengalensis sp. nov. isolated from roots of Oryza sativa, IR64.</title>
        <authorList>
            <person name="Nag P."/>
            <person name="Mondal N."/>
            <person name="Sarkar J."/>
            <person name="Das S."/>
        </authorList>
    </citation>
    <scope>NUCLEOTIDE SEQUENCE [LARGE SCALE GENOMIC DNA]</scope>
    <source>
        <strain evidence="3 4">IR64_4_BI</strain>
    </source>
</reference>
<dbReference type="GO" id="GO:0008168">
    <property type="term" value="F:methyltransferase activity"/>
    <property type="evidence" value="ECO:0007669"/>
    <property type="project" value="UniProtKB-KW"/>
</dbReference>
<keyword evidence="3" id="KW-0808">Transferase</keyword>
<dbReference type="CDD" id="cd02440">
    <property type="entry name" value="AdoMet_MTases"/>
    <property type="match status" value="1"/>
</dbReference>
<dbReference type="EMBL" id="JACFYJ010000034">
    <property type="protein sequence ID" value="MEI5999464.1"/>
    <property type="molecule type" value="Genomic_DNA"/>
</dbReference>
<dbReference type="InterPro" id="IPR029063">
    <property type="entry name" value="SAM-dependent_MTases_sf"/>
</dbReference>
<feature type="compositionally biased region" description="Basic and acidic residues" evidence="1">
    <location>
        <begin position="36"/>
        <end position="48"/>
    </location>
</feature>
<comment type="caution">
    <text evidence="3">The sequence shown here is derived from an EMBL/GenBank/DDBJ whole genome shotgun (WGS) entry which is preliminary data.</text>
</comment>